<dbReference type="AlphaFoldDB" id="A0A1I7TXQ9"/>
<dbReference type="STRING" id="1561998.A0A1I7TXQ9"/>
<sequence>MDLFMPPVFNTYFPITVIVNKPPNITNQEEYDSFYSMMNRLETVPGIRGDNRSLIFLPQYERYDKLSNSFSILLGEKYRPSFDNLPTWMNAIGNPPLVKYHIGEDNKTEVTSFRLTLLGKGMSEWAERARAMQHIRTILHDQKQFNATLFDCDSAILSIILTVGTDLIGSIAVTVVCMAIVCFVFIANFNAVAVITSIIASICYGGCLMKKYRNPD</sequence>
<dbReference type="GO" id="GO:0030659">
    <property type="term" value="C:cytoplasmic vesicle membrane"/>
    <property type="evidence" value="ECO:0007669"/>
    <property type="project" value="TreeGrafter"/>
</dbReference>
<dbReference type="GO" id="GO:0005886">
    <property type="term" value="C:plasma membrane"/>
    <property type="evidence" value="ECO:0007669"/>
    <property type="project" value="TreeGrafter"/>
</dbReference>
<dbReference type="PANTHER" id="PTHR10796">
    <property type="entry name" value="PATCHED-RELATED"/>
    <property type="match status" value="1"/>
</dbReference>
<dbReference type="InterPro" id="IPR051697">
    <property type="entry name" value="Patched_domain-protein"/>
</dbReference>
<dbReference type="WBParaSite" id="Csp11.Scaffold629.g12846.t1">
    <property type="protein sequence ID" value="Csp11.Scaffold629.g12846.t1"/>
    <property type="gene ID" value="Csp11.Scaffold629.g12846"/>
</dbReference>
<keyword evidence="1" id="KW-1133">Transmembrane helix</keyword>
<organism evidence="2 3">
    <name type="scientific">Caenorhabditis tropicalis</name>
    <dbReference type="NCBI Taxonomy" id="1561998"/>
    <lineage>
        <taxon>Eukaryota</taxon>
        <taxon>Metazoa</taxon>
        <taxon>Ecdysozoa</taxon>
        <taxon>Nematoda</taxon>
        <taxon>Chromadorea</taxon>
        <taxon>Rhabditida</taxon>
        <taxon>Rhabditina</taxon>
        <taxon>Rhabditomorpha</taxon>
        <taxon>Rhabditoidea</taxon>
        <taxon>Rhabditidae</taxon>
        <taxon>Peloderinae</taxon>
        <taxon>Caenorhabditis</taxon>
    </lineage>
</organism>
<evidence type="ECO:0000313" key="3">
    <source>
        <dbReference type="WBParaSite" id="Csp11.Scaffold629.g12846.t1"/>
    </source>
</evidence>
<keyword evidence="1" id="KW-0812">Transmembrane</keyword>
<dbReference type="eggNOG" id="KOG1934">
    <property type="taxonomic scope" value="Eukaryota"/>
</dbReference>
<keyword evidence="1" id="KW-0472">Membrane</keyword>
<evidence type="ECO:0000256" key="1">
    <source>
        <dbReference type="SAM" id="Phobius"/>
    </source>
</evidence>
<keyword evidence="2" id="KW-1185">Reference proteome</keyword>
<accession>A0A1I7TXQ9</accession>
<dbReference type="PANTHER" id="PTHR10796:SF108">
    <property type="entry name" value="SSD DOMAIN-CONTAINING PROTEIN"/>
    <property type="match status" value="1"/>
</dbReference>
<reference evidence="3" key="1">
    <citation type="submission" date="2016-11" db="UniProtKB">
        <authorList>
            <consortium name="WormBaseParasite"/>
        </authorList>
    </citation>
    <scope>IDENTIFICATION</scope>
</reference>
<dbReference type="GO" id="GO:0018996">
    <property type="term" value="P:molting cycle, collagen and cuticulin-based cuticle"/>
    <property type="evidence" value="ECO:0007669"/>
    <property type="project" value="TreeGrafter"/>
</dbReference>
<feature type="transmembrane region" description="Helical" evidence="1">
    <location>
        <begin position="192"/>
        <end position="209"/>
    </location>
</feature>
<protein>
    <submittedName>
        <fullName evidence="3">SSD domain-containing protein</fullName>
    </submittedName>
</protein>
<dbReference type="GO" id="GO:0006897">
    <property type="term" value="P:endocytosis"/>
    <property type="evidence" value="ECO:0007669"/>
    <property type="project" value="TreeGrafter"/>
</dbReference>
<evidence type="ECO:0000313" key="2">
    <source>
        <dbReference type="Proteomes" id="UP000095282"/>
    </source>
</evidence>
<proteinExistence type="predicted"/>
<name>A0A1I7TXQ9_9PELO</name>
<dbReference type="Proteomes" id="UP000095282">
    <property type="component" value="Unplaced"/>
</dbReference>